<dbReference type="NCBIfam" id="TIGR02432">
    <property type="entry name" value="lysidine_TilS_N"/>
    <property type="match status" value="1"/>
</dbReference>
<dbReference type="InterPro" id="IPR012094">
    <property type="entry name" value="tRNA_Ile_lys_synt"/>
</dbReference>
<keyword evidence="1 6" id="KW-0436">Ligase</keyword>
<evidence type="ECO:0000256" key="1">
    <source>
        <dbReference type="ARBA" id="ARBA00022598"/>
    </source>
</evidence>
<dbReference type="SUPFAM" id="SSF52402">
    <property type="entry name" value="Adenine nucleotide alpha hydrolases-like"/>
    <property type="match status" value="1"/>
</dbReference>
<dbReference type="Proteomes" id="UP000189674">
    <property type="component" value="Chromosome"/>
</dbReference>
<comment type="function">
    <text evidence="6">Ligates lysine onto the cytidine present at position 34 of the AUA codon-specific tRNA(Ile) that contains the anticodon CAU, in an ATP-dependent manner. Cytidine is converted to lysidine, thus changing the amino acid specificity of the tRNA from methionine to isoleucine.</text>
</comment>
<keyword evidence="4 6" id="KW-0067">ATP-binding</keyword>
<dbReference type="InterPro" id="IPR012795">
    <property type="entry name" value="tRNA_Ile_lys_synt_N"/>
</dbReference>
<gene>
    <name evidence="6 8" type="primary">tilS</name>
    <name evidence="8" type="ORF">STSP2_00789</name>
</gene>
<dbReference type="GO" id="GO:0006400">
    <property type="term" value="P:tRNA modification"/>
    <property type="evidence" value="ECO:0007669"/>
    <property type="project" value="UniProtKB-UniRule"/>
</dbReference>
<keyword evidence="6" id="KW-0963">Cytoplasm</keyword>
<keyword evidence="3 6" id="KW-0547">Nucleotide-binding</keyword>
<organism evidence="8 9">
    <name type="scientific">Anaerohalosphaera lusitana</name>
    <dbReference type="NCBI Taxonomy" id="1936003"/>
    <lineage>
        <taxon>Bacteria</taxon>
        <taxon>Pseudomonadati</taxon>
        <taxon>Planctomycetota</taxon>
        <taxon>Phycisphaerae</taxon>
        <taxon>Sedimentisphaerales</taxon>
        <taxon>Anaerohalosphaeraceae</taxon>
        <taxon>Anaerohalosphaera</taxon>
    </lineage>
</organism>
<dbReference type="SUPFAM" id="SSF56037">
    <property type="entry name" value="PheT/TilS domain"/>
    <property type="match status" value="1"/>
</dbReference>
<keyword evidence="2 6" id="KW-0819">tRNA processing</keyword>
<dbReference type="GO" id="GO:0005524">
    <property type="term" value="F:ATP binding"/>
    <property type="evidence" value="ECO:0007669"/>
    <property type="project" value="UniProtKB-UniRule"/>
</dbReference>
<comment type="similarity">
    <text evidence="6">Belongs to the tRNA(Ile)-lysidine synthase family.</text>
</comment>
<dbReference type="Gene3D" id="3.40.50.620">
    <property type="entry name" value="HUPs"/>
    <property type="match status" value="1"/>
</dbReference>
<evidence type="ECO:0000256" key="2">
    <source>
        <dbReference type="ARBA" id="ARBA00022694"/>
    </source>
</evidence>
<dbReference type="STRING" id="1936003.STSP2_00789"/>
<evidence type="ECO:0000256" key="6">
    <source>
        <dbReference type="HAMAP-Rule" id="MF_01161"/>
    </source>
</evidence>
<accession>A0A1U9NI94</accession>
<comment type="domain">
    <text evidence="6">The N-terminal region contains the highly conserved SGGXDS motif, predicted to be a P-loop motif involved in ATP binding.</text>
</comment>
<dbReference type="KEGG" id="alus:STSP2_00789"/>
<evidence type="ECO:0000256" key="5">
    <source>
        <dbReference type="ARBA" id="ARBA00048539"/>
    </source>
</evidence>
<evidence type="ECO:0000313" key="9">
    <source>
        <dbReference type="Proteomes" id="UP000189674"/>
    </source>
</evidence>
<evidence type="ECO:0000259" key="7">
    <source>
        <dbReference type="Pfam" id="PF01171"/>
    </source>
</evidence>
<dbReference type="EC" id="6.3.4.19" evidence="6"/>
<dbReference type="InterPro" id="IPR011063">
    <property type="entry name" value="TilS/TtcA_N"/>
</dbReference>
<comment type="catalytic activity">
    <reaction evidence="5 6">
        <text>cytidine(34) in tRNA(Ile2) + L-lysine + ATP = lysidine(34) in tRNA(Ile2) + AMP + diphosphate + H(+)</text>
        <dbReference type="Rhea" id="RHEA:43744"/>
        <dbReference type="Rhea" id="RHEA-COMP:10625"/>
        <dbReference type="Rhea" id="RHEA-COMP:10670"/>
        <dbReference type="ChEBI" id="CHEBI:15378"/>
        <dbReference type="ChEBI" id="CHEBI:30616"/>
        <dbReference type="ChEBI" id="CHEBI:32551"/>
        <dbReference type="ChEBI" id="CHEBI:33019"/>
        <dbReference type="ChEBI" id="CHEBI:82748"/>
        <dbReference type="ChEBI" id="CHEBI:83665"/>
        <dbReference type="ChEBI" id="CHEBI:456215"/>
        <dbReference type="EC" id="6.3.4.19"/>
    </reaction>
</comment>
<protein>
    <recommendedName>
        <fullName evidence="6">tRNA(Ile)-lysidine synthase</fullName>
        <ecNumber evidence="6">6.3.4.19</ecNumber>
    </recommendedName>
    <alternativeName>
        <fullName evidence="6">tRNA(Ile)-2-lysyl-cytidine synthase</fullName>
    </alternativeName>
    <alternativeName>
        <fullName evidence="6">tRNA(Ile)-lysidine synthetase</fullName>
    </alternativeName>
</protein>
<dbReference type="RefSeq" id="WP_146659995.1">
    <property type="nucleotide sequence ID" value="NZ_CP019791.1"/>
</dbReference>
<feature type="domain" description="tRNA(Ile)-lysidine/2-thiocytidine synthase N-terminal" evidence="7">
    <location>
        <begin position="24"/>
        <end position="209"/>
    </location>
</feature>
<evidence type="ECO:0000313" key="8">
    <source>
        <dbReference type="EMBL" id="AQT67641.1"/>
    </source>
</evidence>
<dbReference type="CDD" id="cd01992">
    <property type="entry name" value="TilS_N"/>
    <property type="match status" value="1"/>
</dbReference>
<dbReference type="GO" id="GO:0005737">
    <property type="term" value="C:cytoplasm"/>
    <property type="evidence" value="ECO:0007669"/>
    <property type="project" value="UniProtKB-SubCell"/>
</dbReference>
<proteinExistence type="inferred from homology"/>
<dbReference type="AlphaFoldDB" id="A0A1U9NI94"/>
<name>A0A1U9NI94_9BACT</name>
<dbReference type="Pfam" id="PF01171">
    <property type="entry name" value="ATP_bind_3"/>
    <property type="match status" value="1"/>
</dbReference>
<sequence length="476" mass="53154">MNEFERKIADFVRSEGLIGAGERVLAAVSGGADSVALLRVLQAMRDEGAEFEVAVGHVNHNLRGAASDGDEAFVKVLAERMGVEVRSESVDTVGHAKKHRVSTETAARRLRMEGLGRMADELGCGLIATAHHMDDNAETVVHRLMRGTGYRGLGGIWPRKVFGSGRRYVRPLLCVRRREIVDYCTDKGVEWRHDHTNDELVYTRNRIRHAVLPGLEAESEGDLVRELFGLSTAARGMTERIEREAKRCWGRIVRAESGDRVVMDRAGFAELTRGVRQAVARRAIVRIGCGERDITRVHYESIFELAGNASGRIELPGGYEVVSEGDMVVFGKVREQREAVHPARQVLAVEGVTQFGIWEIRAEVLGADEVDMAAVEGNADRRVEYFDADRVEGEIMVRCREDGDRFRPIWGRGVKKVGKFLTDLKANERERGEVVVFEDSEGDILWVGPLRASEKAKVRADTRRVLRVEMDRAGQK</sequence>
<evidence type="ECO:0000256" key="4">
    <source>
        <dbReference type="ARBA" id="ARBA00022840"/>
    </source>
</evidence>
<dbReference type="SUPFAM" id="SSF82829">
    <property type="entry name" value="MesJ substrate recognition domain-like"/>
    <property type="match status" value="1"/>
</dbReference>
<dbReference type="EMBL" id="CP019791">
    <property type="protein sequence ID" value="AQT67641.1"/>
    <property type="molecule type" value="Genomic_DNA"/>
</dbReference>
<reference evidence="9" key="1">
    <citation type="submission" date="2017-02" db="EMBL/GenBank/DDBJ databases">
        <title>Comparative genomics and description of representatives of a novel lineage of planctomycetes thriving in anoxic sediments.</title>
        <authorList>
            <person name="Spring S."/>
            <person name="Bunk B."/>
            <person name="Sproer C."/>
        </authorList>
    </citation>
    <scope>NUCLEOTIDE SEQUENCE [LARGE SCALE GENOMIC DNA]</scope>
    <source>
        <strain evidence="9">ST-NAGAB-D1</strain>
    </source>
</reference>
<keyword evidence="9" id="KW-1185">Reference proteome</keyword>
<evidence type="ECO:0000256" key="3">
    <source>
        <dbReference type="ARBA" id="ARBA00022741"/>
    </source>
</evidence>
<dbReference type="OrthoDB" id="9807403at2"/>
<comment type="subcellular location">
    <subcellularLocation>
        <location evidence="6">Cytoplasm</location>
    </subcellularLocation>
</comment>
<dbReference type="InterPro" id="IPR014729">
    <property type="entry name" value="Rossmann-like_a/b/a_fold"/>
</dbReference>
<feature type="binding site" evidence="6">
    <location>
        <begin position="29"/>
        <end position="34"/>
    </location>
    <ligand>
        <name>ATP</name>
        <dbReference type="ChEBI" id="CHEBI:30616"/>
    </ligand>
</feature>
<dbReference type="PANTHER" id="PTHR43033:SF1">
    <property type="entry name" value="TRNA(ILE)-LYSIDINE SYNTHASE-RELATED"/>
    <property type="match status" value="1"/>
</dbReference>
<dbReference type="PANTHER" id="PTHR43033">
    <property type="entry name" value="TRNA(ILE)-LYSIDINE SYNTHASE-RELATED"/>
    <property type="match status" value="1"/>
</dbReference>
<dbReference type="GO" id="GO:0032267">
    <property type="term" value="F:tRNA(Ile)-lysidine synthase activity"/>
    <property type="evidence" value="ECO:0007669"/>
    <property type="project" value="UniProtKB-EC"/>
</dbReference>
<dbReference type="HAMAP" id="MF_01161">
    <property type="entry name" value="tRNA_Ile_lys_synt"/>
    <property type="match status" value="1"/>
</dbReference>